<accession>U4QI37</accession>
<proteinExistence type="predicted"/>
<evidence type="ECO:0000313" key="1">
    <source>
        <dbReference type="EMBL" id="CDI42866.1"/>
    </source>
</evidence>
<comment type="caution">
    <text evidence="1">The sequence shown here is derived from an EMBL/GenBank/DDBJ whole genome shotgun (WGS) entry which is preliminary data.</text>
</comment>
<evidence type="ECO:0000313" key="2">
    <source>
        <dbReference type="Proteomes" id="UP000017243"/>
    </source>
</evidence>
<organism evidence="1 2">
    <name type="scientific">Lactobacillus helveticus CIRM-BIA 953</name>
    <dbReference type="NCBI Taxonomy" id="1226335"/>
    <lineage>
        <taxon>Bacteria</taxon>
        <taxon>Bacillati</taxon>
        <taxon>Bacillota</taxon>
        <taxon>Bacilli</taxon>
        <taxon>Lactobacillales</taxon>
        <taxon>Lactobacillaceae</taxon>
        <taxon>Lactobacillus</taxon>
    </lineage>
</organism>
<gene>
    <name evidence="1" type="ORF">LHCIRMBIA953_02360</name>
</gene>
<reference evidence="1 2" key="1">
    <citation type="submission" date="2013-09" db="EMBL/GenBank/DDBJ databases">
        <title>Draft Genome Sequence of five Lactobacillus helveticus strains CIRM-BIA 101T, 103, 104, 951 and 953 isolated from milk product.</title>
        <authorList>
            <person name="Valence F."/>
            <person name="Chuat V."/>
            <person name="Ma L."/>
            <person name="Creno S."/>
            <person name="Falentin H."/>
            <person name="Lortal S."/>
            <person name="Bizet C."/>
            <person name="Clermont D."/>
            <person name="Loux V."/>
            <person name="Bouchier C."/>
            <person name="Cousin S."/>
        </authorList>
    </citation>
    <scope>NUCLEOTIDE SEQUENCE [LARGE SCALE GENOMIC DNA]</scope>
    <source>
        <strain evidence="1 2">CIRM-BIA 953</strain>
    </source>
</reference>
<dbReference type="AlphaFoldDB" id="U4QI37"/>
<dbReference type="Proteomes" id="UP000017243">
    <property type="component" value="Unassembled WGS sequence"/>
</dbReference>
<protein>
    <submittedName>
        <fullName evidence="1">Uncharacterized protein</fullName>
    </submittedName>
</protein>
<name>U4QI37_LACHE</name>
<sequence>MAIWLKNNHLDWLHDGRIRVLLFINSGNLYCIWQNQVPDLINRLRQSGIETYKIGENVL</sequence>
<dbReference type="EMBL" id="CBUH010000129">
    <property type="protein sequence ID" value="CDI42866.1"/>
    <property type="molecule type" value="Genomic_DNA"/>
</dbReference>